<keyword evidence="1 3" id="KW-0554">One-carbon metabolism</keyword>
<dbReference type="Gene3D" id="3.30.70.260">
    <property type="match status" value="1"/>
</dbReference>
<keyword evidence="3" id="KW-0658">Purine biosynthesis</keyword>
<dbReference type="PIRSF" id="PIRSF036480">
    <property type="entry name" value="FormyFH4_hydr"/>
    <property type="match status" value="1"/>
</dbReference>
<dbReference type="RefSeq" id="WP_124579922.1">
    <property type="nucleotide sequence ID" value="NZ_QTQV01000009.1"/>
</dbReference>
<dbReference type="AlphaFoldDB" id="A0A3N8Q6N8"/>
<dbReference type="InterPro" id="IPR044074">
    <property type="entry name" value="PurU_ACT"/>
</dbReference>
<evidence type="ECO:0000313" key="7">
    <source>
        <dbReference type="Proteomes" id="UP000277921"/>
    </source>
</evidence>
<proteinExistence type="inferred from homology"/>
<feature type="domain" description="Formyl transferase N-terminal" evidence="5">
    <location>
        <begin position="96"/>
        <end position="271"/>
    </location>
</feature>
<dbReference type="Gene3D" id="3.40.50.170">
    <property type="entry name" value="Formyl transferase, N-terminal domain"/>
    <property type="match status" value="1"/>
</dbReference>
<evidence type="ECO:0000256" key="4">
    <source>
        <dbReference type="NCBIfam" id="TIGR00655"/>
    </source>
</evidence>
<dbReference type="InterPro" id="IPR004810">
    <property type="entry name" value="PurU"/>
</dbReference>
<dbReference type="InterPro" id="IPR002376">
    <property type="entry name" value="Formyl_transf_N"/>
</dbReference>
<comment type="caution">
    <text evidence="6">The sequence shown here is derived from an EMBL/GenBank/DDBJ whole genome shotgun (WGS) entry which is preliminary data.</text>
</comment>
<comment type="function">
    <text evidence="3">Catalyzes the hydrolysis of 10-formyltetrahydrofolate (formyl-FH4) to formate and tetrahydrofolate (FH4).</text>
</comment>
<comment type="catalytic activity">
    <reaction evidence="3">
        <text>(6R)-10-formyltetrahydrofolate + H2O = (6S)-5,6,7,8-tetrahydrofolate + formate + H(+)</text>
        <dbReference type="Rhea" id="RHEA:19833"/>
        <dbReference type="ChEBI" id="CHEBI:15377"/>
        <dbReference type="ChEBI" id="CHEBI:15378"/>
        <dbReference type="ChEBI" id="CHEBI:15740"/>
        <dbReference type="ChEBI" id="CHEBI:57453"/>
        <dbReference type="ChEBI" id="CHEBI:195366"/>
        <dbReference type="EC" id="3.5.1.10"/>
    </reaction>
</comment>
<dbReference type="NCBIfam" id="NF004684">
    <property type="entry name" value="PRK06027.1"/>
    <property type="match status" value="1"/>
</dbReference>
<dbReference type="NCBIfam" id="TIGR00655">
    <property type="entry name" value="PurU"/>
    <property type="match status" value="1"/>
</dbReference>
<dbReference type="CDD" id="cd08648">
    <property type="entry name" value="FMT_core_Formyl-FH4-Hydrolase_C"/>
    <property type="match status" value="1"/>
</dbReference>
<dbReference type="SUPFAM" id="SSF55021">
    <property type="entry name" value="ACT-like"/>
    <property type="match status" value="1"/>
</dbReference>
<evidence type="ECO:0000256" key="3">
    <source>
        <dbReference type="HAMAP-Rule" id="MF_01927"/>
    </source>
</evidence>
<reference evidence="6 7" key="1">
    <citation type="submission" date="2018-08" db="EMBL/GenBank/DDBJ databases">
        <title>Comparative analysis of Burkholderia isolates from Puerto Rico.</title>
        <authorList>
            <person name="Hall C."/>
            <person name="Sahl J."/>
            <person name="Wagner D."/>
        </authorList>
    </citation>
    <scope>NUCLEOTIDE SEQUENCE [LARGE SCALE GENOMIC DNA]</scope>
    <source>
        <strain evidence="6 7">Bp9025</strain>
    </source>
</reference>
<comment type="pathway">
    <text evidence="3">Purine metabolism; IMP biosynthesis via de novo pathway; formate from 10-formyl-5,6,7,8-tetrahydrofolate: step 1/1.</text>
</comment>
<accession>A0A3N8Q6N8</accession>
<comment type="similarity">
    <text evidence="3">Belongs to the PurU family.</text>
</comment>
<dbReference type="CDD" id="cd04875">
    <property type="entry name" value="ACT_F4HF-DF"/>
    <property type="match status" value="1"/>
</dbReference>
<dbReference type="GO" id="GO:0006730">
    <property type="term" value="P:one-carbon metabolic process"/>
    <property type="evidence" value="ECO:0007669"/>
    <property type="project" value="UniProtKB-KW"/>
</dbReference>
<dbReference type="EMBL" id="QTQV01000009">
    <property type="protein sequence ID" value="RQT14886.1"/>
    <property type="molecule type" value="Genomic_DNA"/>
</dbReference>
<dbReference type="Proteomes" id="UP000277921">
    <property type="component" value="Unassembled WGS sequence"/>
</dbReference>
<evidence type="ECO:0000256" key="1">
    <source>
        <dbReference type="ARBA" id="ARBA00022563"/>
    </source>
</evidence>
<dbReference type="HAMAP" id="MF_01927">
    <property type="entry name" value="PurU"/>
    <property type="match status" value="1"/>
</dbReference>
<protein>
    <recommendedName>
        <fullName evidence="3 4">Formyltetrahydrofolate deformylase</fullName>
        <ecNumber evidence="3 4">3.5.1.10</ecNumber>
    </recommendedName>
    <alternativeName>
        <fullName evidence="3">Formyl-FH(4) hydrolase</fullName>
    </alternativeName>
</protein>
<dbReference type="InterPro" id="IPR036477">
    <property type="entry name" value="Formyl_transf_N_sf"/>
</dbReference>
<feature type="active site" evidence="3">
    <location>
        <position position="235"/>
    </location>
</feature>
<gene>
    <name evidence="3 6" type="primary">purU</name>
    <name evidence="6" type="ORF">DF051_17140</name>
</gene>
<organism evidence="6 7">
    <name type="scientific">Burkholderia contaminans</name>
    <dbReference type="NCBI Taxonomy" id="488447"/>
    <lineage>
        <taxon>Bacteria</taxon>
        <taxon>Pseudomonadati</taxon>
        <taxon>Pseudomonadota</taxon>
        <taxon>Betaproteobacteria</taxon>
        <taxon>Burkholderiales</taxon>
        <taxon>Burkholderiaceae</taxon>
        <taxon>Burkholderia</taxon>
        <taxon>Burkholderia cepacia complex</taxon>
    </lineage>
</organism>
<dbReference type="Pfam" id="PF00551">
    <property type="entry name" value="Formyl_trans_N"/>
    <property type="match status" value="1"/>
</dbReference>
<dbReference type="PANTHER" id="PTHR42706:SF1">
    <property type="entry name" value="FORMYLTETRAHYDROFOLATE DEFORMYLASE 2, MITOCHONDRIAL"/>
    <property type="match status" value="1"/>
</dbReference>
<dbReference type="GO" id="GO:0006189">
    <property type="term" value="P:'de novo' IMP biosynthetic process"/>
    <property type="evidence" value="ECO:0007669"/>
    <property type="project" value="UniProtKB-UniRule"/>
</dbReference>
<dbReference type="EC" id="3.5.1.10" evidence="3 4"/>
<dbReference type="PRINTS" id="PR01575">
    <property type="entry name" value="FFH4HYDRLASE"/>
</dbReference>
<evidence type="ECO:0000259" key="5">
    <source>
        <dbReference type="Pfam" id="PF00551"/>
    </source>
</evidence>
<evidence type="ECO:0000313" key="6">
    <source>
        <dbReference type="EMBL" id="RQT14886.1"/>
    </source>
</evidence>
<dbReference type="UniPathway" id="UPA00074">
    <property type="reaction ID" value="UER00170"/>
</dbReference>
<sequence>MSTDIEHKTSDYLLTFECPDRLGILAKMSNLLFAEGAFVTESFHYGDPLTEKFFARMVFNDRVLKGSVDDLRESLGNLAKDLDMQFELRAAGYRPKVLIAVSKYDHCLTLLLSKWRAGALAIDIVGVVSNHDVCRSLVEWHGIAFHHFPITPATKPLQESRILDLFASTGAELLVLARYMQILSDDMSRKLEGRAINIHHSFLPGFKGARPYHQAHDRGVKVIGATAHFVTTDLDEGPIIVQEVKTIDHTYLAEDMVLVGQDTEAVALANAVRLFSEGRIFLNGHRTVIL</sequence>
<dbReference type="InterPro" id="IPR041729">
    <property type="entry name" value="Formyl-FH4-Hydrolase_C"/>
</dbReference>
<dbReference type="GO" id="GO:0008864">
    <property type="term" value="F:formyltetrahydrofolate deformylase activity"/>
    <property type="evidence" value="ECO:0007669"/>
    <property type="project" value="UniProtKB-UniRule"/>
</dbReference>
<keyword evidence="2 3" id="KW-0378">Hydrolase</keyword>
<dbReference type="InterPro" id="IPR045865">
    <property type="entry name" value="ACT-like_dom_sf"/>
</dbReference>
<evidence type="ECO:0000256" key="2">
    <source>
        <dbReference type="ARBA" id="ARBA00022801"/>
    </source>
</evidence>
<name>A0A3N8Q6N8_9BURK</name>
<dbReference type="PANTHER" id="PTHR42706">
    <property type="entry name" value="FORMYLTETRAHYDROFOLATE DEFORMYLASE"/>
    <property type="match status" value="1"/>
</dbReference>
<dbReference type="SUPFAM" id="SSF53328">
    <property type="entry name" value="Formyltransferase"/>
    <property type="match status" value="1"/>
</dbReference>